<dbReference type="InterPro" id="IPR055631">
    <property type="entry name" value="DUF7207"/>
</dbReference>
<reference evidence="1" key="1">
    <citation type="submission" date="2018-05" db="EMBL/GenBank/DDBJ databases">
        <authorList>
            <person name="Lanie J.A."/>
            <person name="Ng W.-L."/>
            <person name="Kazmierczak K.M."/>
            <person name="Andrzejewski T.M."/>
            <person name="Davidsen T.M."/>
            <person name="Wayne K.J."/>
            <person name="Tettelin H."/>
            <person name="Glass J.I."/>
            <person name="Rusch D."/>
            <person name="Podicherti R."/>
            <person name="Tsui H.-C.T."/>
            <person name="Winkler M.E."/>
        </authorList>
    </citation>
    <scope>NUCLEOTIDE SEQUENCE</scope>
</reference>
<proteinExistence type="predicted"/>
<name>A0A382ABN6_9ZZZZ</name>
<gene>
    <name evidence="1" type="ORF">METZ01_LOCUS151810</name>
</gene>
<feature type="non-terminal residue" evidence="1">
    <location>
        <position position="42"/>
    </location>
</feature>
<dbReference type="Pfam" id="PF23837">
    <property type="entry name" value="DUF7207"/>
    <property type="match status" value="1"/>
</dbReference>
<protein>
    <submittedName>
        <fullName evidence="1">Uncharacterized protein</fullName>
    </submittedName>
</protein>
<dbReference type="EMBL" id="UINC01024730">
    <property type="protein sequence ID" value="SVA98956.1"/>
    <property type="molecule type" value="Genomic_DNA"/>
</dbReference>
<sequence length="42" mass="5263">MFVMKEYNNVHCLDTEEFYDDLKKIKYIKRLFNIYRNTGQLK</sequence>
<dbReference type="AlphaFoldDB" id="A0A382ABN6"/>
<accession>A0A382ABN6</accession>
<evidence type="ECO:0000313" key="1">
    <source>
        <dbReference type="EMBL" id="SVA98956.1"/>
    </source>
</evidence>
<organism evidence="1">
    <name type="scientific">marine metagenome</name>
    <dbReference type="NCBI Taxonomy" id="408172"/>
    <lineage>
        <taxon>unclassified sequences</taxon>
        <taxon>metagenomes</taxon>
        <taxon>ecological metagenomes</taxon>
    </lineage>
</organism>